<evidence type="ECO:0000313" key="3">
    <source>
        <dbReference type="Proteomes" id="UP000218968"/>
    </source>
</evidence>
<evidence type="ECO:0000313" key="2">
    <source>
        <dbReference type="EMBL" id="ATD66092.1"/>
    </source>
</evidence>
<name>A0A290XAA3_9GAMM</name>
<dbReference type="OrthoDB" id="10020970at2"/>
<dbReference type="EMBL" id="CP023406">
    <property type="protein sequence ID" value="ATD66092.1"/>
    <property type="molecule type" value="Genomic_DNA"/>
</dbReference>
<keyword evidence="1" id="KW-1133">Transmembrane helix</keyword>
<feature type="transmembrane region" description="Helical" evidence="1">
    <location>
        <begin position="108"/>
        <end position="132"/>
    </location>
</feature>
<reference evidence="3" key="1">
    <citation type="submission" date="2017-09" db="EMBL/GenBank/DDBJ databases">
        <title>Luteimonas liuhanmingii sp.nov., isolated from the intestinal contents of Tibetan Plateau Pika in Yushu, Qinghai Province, China.</title>
        <authorList>
            <person name="Gui Z."/>
        </authorList>
    </citation>
    <scope>NUCLEOTIDE SEQUENCE [LARGE SCALE GENOMIC DNA]</scope>
    <source>
        <strain evidence="3">100111</strain>
    </source>
</reference>
<gene>
    <name evidence="2" type="ORF">CNR27_00330</name>
</gene>
<evidence type="ECO:0000256" key="1">
    <source>
        <dbReference type="SAM" id="Phobius"/>
    </source>
</evidence>
<feature type="transmembrane region" description="Helical" evidence="1">
    <location>
        <begin position="144"/>
        <end position="165"/>
    </location>
</feature>
<keyword evidence="1" id="KW-0812">Transmembrane</keyword>
<dbReference type="AlphaFoldDB" id="A0A290XAA3"/>
<dbReference type="Proteomes" id="UP000218968">
    <property type="component" value="Chromosome"/>
</dbReference>
<accession>A0A290XAA3</accession>
<feature type="transmembrane region" description="Helical" evidence="1">
    <location>
        <begin position="177"/>
        <end position="197"/>
    </location>
</feature>
<dbReference type="KEGG" id="lum:CNR27_00330"/>
<feature type="transmembrane region" description="Helical" evidence="1">
    <location>
        <begin position="81"/>
        <end position="102"/>
    </location>
</feature>
<organism evidence="2 3">
    <name type="scientific">Luteimonas chenhongjianii</name>
    <dbReference type="NCBI Taxonomy" id="2006110"/>
    <lineage>
        <taxon>Bacteria</taxon>
        <taxon>Pseudomonadati</taxon>
        <taxon>Pseudomonadota</taxon>
        <taxon>Gammaproteobacteria</taxon>
        <taxon>Lysobacterales</taxon>
        <taxon>Lysobacteraceae</taxon>
        <taxon>Luteimonas</taxon>
    </lineage>
</organism>
<feature type="transmembrane region" description="Helical" evidence="1">
    <location>
        <begin position="38"/>
        <end position="61"/>
    </location>
</feature>
<protein>
    <submittedName>
        <fullName evidence="2">Uncharacterized protein</fullName>
    </submittedName>
</protein>
<proteinExistence type="predicted"/>
<keyword evidence="3" id="KW-1185">Reference proteome</keyword>
<sequence length="279" mass="29091">MRQVLMIAALPLSAAGLGLLMWSGMTTALLQLRPPGSAALHQLQLIGMLMGSALLVCGMLVRRFAPAPRLPTAPPGRRTRLLVWTTLGISVFLCALLIFGAWMRGGVWLAVLGVVQMLVAFGAVAAMASDHARPPSPPAWQQPLVLPVHLLLAMSTGLALLYLLMDRLLVSGSDGRTMLGTLAGLGICLALFKVVYWRAIDRLATAASRAHTFHAPRVAVLALAAGVPFAAWLLAPSGTVPATALLVMAASGVCAAAVLEHRLFLGEGATPARAAGHVS</sequence>
<dbReference type="RefSeq" id="WP_096296423.1">
    <property type="nucleotide sequence ID" value="NZ_CP023406.1"/>
</dbReference>
<feature type="transmembrane region" description="Helical" evidence="1">
    <location>
        <begin position="241"/>
        <end position="259"/>
    </location>
</feature>
<feature type="transmembrane region" description="Helical" evidence="1">
    <location>
        <begin position="218"/>
        <end position="235"/>
    </location>
</feature>
<keyword evidence="1" id="KW-0472">Membrane</keyword>